<evidence type="ECO:0000256" key="7">
    <source>
        <dbReference type="SAM" id="Phobius"/>
    </source>
</evidence>
<feature type="transmembrane region" description="Helical" evidence="7">
    <location>
        <begin position="241"/>
        <end position="257"/>
    </location>
</feature>
<evidence type="ECO:0000256" key="6">
    <source>
        <dbReference type="SAM" id="MobiDB-lite"/>
    </source>
</evidence>
<dbReference type="GO" id="GO:0016020">
    <property type="term" value="C:membrane"/>
    <property type="evidence" value="ECO:0007669"/>
    <property type="project" value="UniProtKB-SubCell"/>
</dbReference>
<dbReference type="GO" id="GO:0010256">
    <property type="term" value="P:endomembrane system organization"/>
    <property type="evidence" value="ECO:0007669"/>
    <property type="project" value="TreeGrafter"/>
</dbReference>
<feature type="compositionally biased region" description="Low complexity" evidence="6">
    <location>
        <begin position="30"/>
        <end position="44"/>
    </location>
</feature>
<feature type="region of interest" description="Disordered" evidence="6">
    <location>
        <begin position="78"/>
        <end position="109"/>
    </location>
</feature>
<dbReference type="InterPro" id="IPR007770">
    <property type="entry name" value="DMP"/>
</dbReference>
<evidence type="ECO:0000256" key="3">
    <source>
        <dbReference type="ARBA" id="ARBA00022692"/>
    </source>
</evidence>
<proteinExistence type="inferred from homology"/>
<dbReference type="AlphaFoldDB" id="A0A6P5RC69"/>
<dbReference type="PANTHER" id="PTHR31621:SF69">
    <property type="entry name" value="POLLEN-SPECIFIC LEUCINE-RICH REPEAT EXTENSIN-LIKE PROTEIN 1"/>
    <property type="match status" value="1"/>
</dbReference>
<dbReference type="GeneID" id="110744679"/>
<organism evidence="8 9">
    <name type="scientific">Prunus avium</name>
    <name type="common">Cherry</name>
    <name type="synonym">Cerasus avium</name>
    <dbReference type="NCBI Taxonomy" id="42229"/>
    <lineage>
        <taxon>Eukaryota</taxon>
        <taxon>Viridiplantae</taxon>
        <taxon>Streptophyta</taxon>
        <taxon>Embryophyta</taxon>
        <taxon>Tracheophyta</taxon>
        <taxon>Spermatophyta</taxon>
        <taxon>Magnoliopsida</taxon>
        <taxon>eudicotyledons</taxon>
        <taxon>Gunneridae</taxon>
        <taxon>Pentapetalae</taxon>
        <taxon>rosids</taxon>
        <taxon>fabids</taxon>
        <taxon>Rosales</taxon>
        <taxon>Rosaceae</taxon>
        <taxon>Amygdaloideae</taxon>
        <taxon>Amygdaleae</taxon>
        <taxon>Prunus</taxon>
    </lineage>
</organism>
<evidence type="ECO:0000256" key="1">
    <source>
        <dbReference type="ARBA" id="ARBA00004141"/>
    </source>
</evidence>
<keyword evidence="5 7" id="KW-0472">Membrane</keyword>
<gene>
    <name evidence="9" type="primary">LOC110744679</name>
</gene>
<evidence type="ECO:0000313" key="8">
    <source>
        <dbReference type="Proteomes" id="UP000515124"/>
    </source>
</evidence>
<evidence type="ECO:0000256" key="2">
    <source>
        <dbReference type="ARBA" id="ARBA00008707"/>
    </source>
</evidence>
<comment type="similarity">
    <text evidence="2">Belongs to the plant DMP1 protein family.</text>
</comment>
<reference evidence="9" key="1">
    <citation type="submission" date="2025-08" db="UniProtKB">
        <authorList>
            <consortium name="RefSeq"/>
        </authorList>
    </citation>
    <scope>IDENTIFICATION</scope>
</reference>
<name>A0A6P5RC69_PRUAV</name>
<keyword evidence="3 7" id="KW-0812">Transmembrane</keyword>
<comment type="subcellular location">
    <subcellularLocation>
        <location evidence="1">Membrane</location>
        <topology evidence="1">Multi-pass membrane protein</topology>
    </subcellularLocation>
</comment>
<dbReference type="Pfam" id="PF05078">
    <property type="entry name" value="DUF679"/>
    <property type="match status" value="1"/>
</dbReference>
<accession>A0A6P5RC69</accession>
<dbReference type="GO" id="GO:0005737">
    <property type="term" value="C:cytoplasm"/>
    <property type="evidence" value="ECO:0007669"/>
    <property type="project" value="UniProtKB-ARBA"/>
</dbReference>
<feature type="region of interest" description="Disordered" evidence="6">
    <location>
        <begin position="9"/>
        <end position="44"/>
    </location>
</feature>
<dbReference type="Gramene" id="Pav_sc0004023.1_g060.1.mk:mrna">
    <property type="protein sequence ID" value="Pav_sc0004023.1_g060.1.mk:CDS:1"/>
    <property type="gene ID" value="Pav_sc0004023.1_g060.1.mk"/>
</dbReference>
<sequence>MADHPLVLQIHPPQPHLQRSSSTELGSELANSSSTPPSANPMATNPEQFVLQIGQSSTAPPQHEGILNLKVGKPILLHINSLTPPPNPPPPPPPKPENQNHDLPAPSDDQKHQLNAIVTQSTPAADKMKINKNQKLSTAGSLANLLPTGTVLAFQALTPSISYNGRCHTFNKYLVAFVILVCSVICFVSSFTDSLPWEGKVYYGVATSTHLHVLNDDDNETRTNNDIQQELKKLKVQTRDFIHAFLSVFVFLIFAFSSSEVQGCYFPKSRELEYSLVIYLPLVVGLFSSFLFSVFPTKRRGIGCA</sequence>
<dbReference type="Proteomes" id="UP000515124">
    <property type="component" value="Unplaced"/>
</dbReference>
<evidence type="ECO:0000256" key="4">
    <source>
        <dbReference type="ARBA" id="ARBA00022989"/>
    </source>
</evidence>
<evidence type="ECO:0000313" key="9">
    <source>
        <dbReference type="RefSeq" id="XP_021800357.1"/>
    </source>
</evidence>
<keyword evidence="4 7" id="KW-1133">Transmembrane helix</keyword>
<feature type="compositionally biased region" description="Pro residues" evidence="6">
    <location>
        <begin position="83"/>
        <end position="96"/>
    </location>
</feature>
<feature type="transmembrane region" description="Helical" evidence="7">
    <location>
        <begin position="277"/>
        <end position="295"/>
    </location>
</feature>
<feature type="transmembrane region" description="Helical" evidence="7">
    <location>
        <begin position="173"/>
        <end position="192"/>
    </location>
</feature>
<dbReference type="PANTHER" id="PTHR31621">
    <property type="entry name" value="PROTEIN DMP3"/>
    <property type="match status" value="1"/>
</dbReference>
<protein>
    <submittedName>
        <fullName evidence="9">Uncharacterized protein LOC110744679</fullName>
    </submittedName>
</protein>
<dbReference type="KEGG" id="pavi:110744679"/>
<keyword evidence="8" id="KW-1185">Reference proteome</keyword>
<dbReference type="RefSeq" id="XP_021800357.1">
    <property type="nucleotide sequence ID" value="XM_021944665.1"/>
</dbReference>
<evidence type="ECO:0000256" key="5">
    <source>
        <dbReference type="ARBA" id="ARBA00023136"/>
    </source>
</evidence>